<gene>
    <name evidence="2" type="ORF">SEMRO_209_G087450.1</name>
</gene>
<accession>A0A9N8DRW8</accession>
<dbReference type="OrthoDB" id="239701at2759"/>
<dbReference type="InterPro" id="IPR004027">
    <property type="entry name" value="SEC_C_motif"/>
</dbReference>
<evidence type="ECO:0000256" key="1">
    <source>
        <dbReference type="SAM" id="MobiDB-lite"/>
    </source>
</evidence>
<proteinExistence type="predicted"/>
<comment type="caution">
    <text evidence="2">The sequence shown here is derived from an EMBL/GenBank/DDBJ whole genome shotgun (WGS) entry which is preliminary data.</text>
</comment>
<organism evidence="2 3">
    <name type="scientific">Seminavis robusta</name>
    <dbReference type="NCBI Taxonomy" id="568900"/>
    <lineage>
        <taxon>Eukaryota</taxon>
        <taxon>Sar</taxon>
        <taxon>Stramenopiles</taxon>
        <taxon>Ochrophyta</taxon>
        <taxon>Bacillariophyta</taxon>
        <taxon>Bacillariophyceae</taxon>
        <taxon>Bacillariophycidae</taxon>
        <taxon>Naviculales</taxon>
        <taxon>Naviculaceae</taxon>
        <taxon>Seminavis</taxon>
    </lineage>
</organism>
<feature type="region of interest" description="Disordered" evidence="1">
    <location>
        <begin position="1"/>
        <end position="20"/>
    </location>
</feature>
<sequence>MNGDNHKKPKPNSSCPCGSGKKYKKCCFQYTSAAKSASTGEGVELKELWSYSNTKEAEEQMEMFQRLDSTSPEEKTRLAKMGGDPQAVELNQRMQDRREMLKFYIPLMCHVQDVSKEEWEAAYDRENDDYLLILFQMVIQNVPALATAENISQAKVEEMLQQGNFLIDTNNLLKTAPLGWMKHEEYFAIEKALGSFLFRRKCTGFGQREWRNPGEENVRSPLAALRLALASKTLSKSKLQCWKMMNTQGFRSKRASGILKTHERILDDPRSGNEYLSGKGFLAAGAHQLPLYANHQVKLLVGLSSDKFNNKRGTITDKDPNAPGRMGVSLDGNNKPMSLKATNLLSMEVKSIAEILVYRSLEIDLEDTGTWFATPPALTLHRKCAVVTCTSLMTQVGYRAPLLWQRAMKVASLMLAPGGIFL</sequence>
<evidence type="ECO:0000313" key="3">
    <source>
        <dbReference type="Proteomes" id="UP001153069"/>
    </source>
</evidence>
<name>A0A9N8DRW8_9STRA</name>
<reference evidence="2" key="1">
    <citation type="submission" date="2020-06" db="EMBL/GenBank/DDBJ databases">
        <authorList>
            <consortium name="Plant Systems Biology data submission"/>
        </authorList>
    </citation>
    <scope>NUCLEOTIDE SEQUENCE</scope>
    <source>
        <strain evidence="2">D6</strain>
    </source>
</reference>
<evidence type="ECO:0000313" key="2">
    <source>
        <dbReference type="EMBL" id="CAB9504814.1"/>
    </source>
</evidence>
<dbReference type="AlphaFoldDB" id="A0A9N8DRW8"/>
<dbReference type="Gene3D" id="3.10.450.50">
    <property type="match status" value="1"/>
</dbReference>
<dbReference type="Pfam" id="PF02810">
    <property type="entry name" value="SEC-C"/>
    <property type="match status" value="1"/>
</dbReference>
<dbReference type="Proteomes" id="UP001153069">
    <property type="component" value="Unassembled WGS sequence"/>
</dbReference>
<dbReference type="SUPFAM" id="SSF103642">
    <property type="entry name" value="Sec-C motif"/>
    <property type="match status" value="1"/>
</dbReference>
<feature type="region of interest" description="Disordered" evidence="1">
    <location>
        <begin position="311"/>
        <end position="332"/>
    </location>
</feature>
<protein>
    <submittedName>
        <fullName evidence="2">Uncharacterized protein</fullName>
    </submittedName>
</protein>
<keyword evidence="3" id="KW-1185">Reference proteome</keyword>
<dbReference type="EMBL" id="CAICTM010000208">
    <property type="protein sequence ID" value="CAB9504814.1"/>
    <property type="molecule type" value="Genomic_DNA"/>
</dbReference>